<reference evidence="2" key="2">
    <citation type="journal article" date="2021" name="PeerJ">
        <title>Extensive microbial diversity within the chicken gut microbiome revealed by metagenomics and culture.</title>
        <authorList>
            <person name="Gilroy R."/>
            <person name="Ravi A."/>
            <person name="Getino M."/>
            <person name="Pursley I."/>
            <person name="Horton D.L."/>
            <person name="Alikhan N.F."/>
            <person name="Baker D."/>
            <person name="Gharbi K."/>
            <person name="Hall N."/>
            <person name="Watson M."/>
            <person name="Adriaenssens E.M."/>
            <person name="Foster-Nyarko E."/>
            <person name="Jarju S."/>
            <person name="Secka A."/>
            <person name="Antonio M."/>
            <person name="Oren A."/>
            <person name="Chaudhuri R.R."/>
            <person name="La Ragione R."/>
            <person name="Hildebrand F."/>
            <person name="Pallen M.J."/>
        </authorList>
    </citation>
    <scope>NUCLEOTIDE SEQUENCE</scope>
    <source>
        <strain evidence="2">7293</strain>
    </source>
</reference>
<gene>
    <name evidence="2" type="ORF">IAA97_02315</name>
</gene>
<feature type="signal peptide" evidence="1">
    <location>
        <begin position="1"/>
        <end position="18"/>
    </location>
</feature>
<sequence>MVRKLLILLLCIPLLFSACDLSGLTGTPQSVSFRNNSDSVVTISIGGQEYEIEPDSTSAIIQLENDVINSGEVELTLDGIYYYQSTRHYVLGRNEITLSPDCYWIRVKNGTEETITDLKVHLSYNENSYPRSTQNFEDAISTTVAAEEAVFIPMFEENPGKSLTLVFNANGTEASASNPDLNFESGKTTSLVLEESEDGNYSIVPWVEAEDTENTGV</sequence>
<name>A0A9D9H4P7_9SPIO</name>
<evidence type="ECO:0000256" key="1">
    <source>
        <dbReference type="SAM" id="SignalP"/>
    </source>
</evidence>
<dbReference type="PROSITE" id="PS51257">
    <property type="entry name" value="PROKAR_LIPOPROTEIN"/>
    <property type="match status" value="1"/>
</dbReference>
<accession>A0A9D9H4P7</accession>
<proteinExistence type="predicted"/>
<reference evidence="2" key="1">
    <citation type="submission" date="2020-10" db="EMBL/GenBank/DDBJ databases">
        <authorList>
            <person name="Gilroy R."/>
        </authorList>
    </citation>
    <scope>NUCLEOTIDE SEQUENCE</scope>
    <source>
        <strain evidence="2">7293</strain>
    </source>
</reference>
<comment type="caution">
    <text evidence="2">The sequence shown here is derived from an EMBL/GenBank/DDBJ whole genome shotgun (WGS) entry which is preliminary data.</text>
</comment>
<dbReference type="EMBL" id="JADIMT010000033">
    <property type="protein sequence ID" value="MBO8435799.1"/>
    <property type="molecule type" value="Genomic_DNA"/>
</dbReference>
<evidence type="ECO:0000313" key="2">
    <source>
        <dbReference type="EMBL" id="MBO8435799.1"/>
    </source>
</evidence>
<dbReference type="Proteomes" id="UP000823615">
    <property type="component" value="Unassembled WGS sequence"/>
</dbReference>
<dbReference type="AlphaFoldDB" id="A0A9D9H4P7"/>
<organism evidence="2 3">
    <name type="scientific">Candidatus Ornithospirochaeta stercoripullorum</name>
    <dbReference type="NCBI Taxonomy" id="2840899"/>
    <lineage>
        <taxon>Bacteria</taxon>
        <taxon>Pseudomonadati</taxon>
        <taxon>Spirochaetota</taxon>
        <taxon>Spirochaetia</taxon>
        <taxon>Spirochaetales</taxon>
        <taxon>Spirochaetaceae</taxon>
        <taxon>Spirochaetaceae incertae sedis</taxon>
        <taxon>Candidatus Ornithospirochaeta</taxon>
    </lineage>
</organism>
<evidence type="ECO:0000313" key="3">
    <source>
        <dbReference type="Proteomes" id="UP000823615"/>
    </source>
</evidence>
<protein>
    <submittedName>
        <fullName evidence="2">Uncharacterized protein</fullName>
    </submittedName>
</protein>
<feature type="chain" id="PRO_5038847957" evidence="1">
    <location>
        <begin position="19"/>
        <end position="217"/>
    </location>
</feature>
<keyword evidence="1" id="KW-0732">Signal</keyword>